<dbReference type="GO" id="GO:0016787">
    <property type="term" value="F:hydrolase activity"/>
    <property type="evidence" value="ECO:0007669"/>
    <property type="project" value="UniProtKB-KW"/>
</dbReference>
<evidence type="ECO:0000313" key="2">
    <source>
        <dbReference type="EMBL" id="KZT63155.1"/>
    </source>
</evidence>
<dbReference type="PANTHER" id="PTHR43194:SF2">
    <property type="entry name" value="PEROXISOMAL MEMBRANE PROTEIN LPX1"/>
    <property type="match status" value="1"/>
</dbReference>
<sequence>MVSLISQAYVCDPRPEYPLLITAKRYTVPGHISEDPGALTLILTHGTGYHKEQWEPTLEHLFENVAQAGEGSTVKIRDVWAIDCPNHGDAAVLNEGTLLWGYANFNWEEYARAVHIFLSDLGHGVDADFSKRNLVGLGHSMGCIALISSNTFFPKLTFQSFIFVEPMCFPQESIPPSFSTFLTTGAEKRRDVFPSREEALTWLQLRAGFKVWDPRVLRNYVDHGLRDLPTAEYPDKREGVTLKCTKTQEAACYRDHYNTGRIRAYNYLPTLCAARPVHVLFGAIDDYIPGQVKDRLLVKGMQNKYTSAGRVSGAGHLVVQTQPRGLADAIWTILNREPAPTYKRTRL</sequence>
<dbReference type="Gene3D" id="3.40.50.1820">
    <property type="entry name" value="alpha/beta hydrolase"/>
    <property type="match status" value="1"/>
</dbReference>
<evidence type="ECO:0000259" key="1">
    <source>
        <dbReference type="Pfam" id="PF12697"/>
    </source>
</evidence>
<keyword evidence="2" id="KW-0378">Hydrolase</keyword>
<name>A0A165KHV5_9APHY</name>
<organism evidence="2 3">
    <name type="scientific">Daedalea quercina L-15889</name>
    <dbReference type="NCBI Taxonomy" id="1314783"/>
    <lineage>
        <taxon>Eukaryota</taxon>
        <taxon>Fungi</taxon>
        <taxon>Dikarya</taxon>
        <taxon>Basidiomycota</taxon>
        <taxon>Agaricomycotina</taxon>
        <taxon>Agaricomycetes</taxon>
        <taxon>Polyporales</taxon>
        <taxon>Fomitopsis</taxon>
    </lineage>
</organism>
<dbReference type="AlphaFoldDB" id="A0A165KHV5"/>
<dbReference type="EMBL" id="KV429232">
    <property type="protein sequence ID" value="KZT63155.1"/>
    <property type="molecule type" value="Genomic_DNA"/>
</dbReference>
<protein>
    <submittedName>
        <fullName evidence="2">Alpha/beta-hydrolase</fullName>
    </submittedName>
</protein>
<dbReference type="OrthoDB" id="94039at2759"/>
<keyword evidence="3" id="KW-1185">Reference proteome</keyword>
<dbReference type="Proteomes" id="UP000076727">
    <property type="component" value="Unassembled WGS sequence"/>
</dbReference>
<dbReference type="InterPro" id="IPR050228">
    <property type="entry name" value="Carboxylesterase_BioH"/>
</dbReference>
<feature type="domain" description="AB hydrolase-1" evidence="1">
    <location>
        <begin position="41"/>
        <end position="329"/>
    </location>
</feature>
<dbReference type="SUPFAM" id="SSF53474">
    <property type="entry name" value="alpha/beta-Hydrolases"/>
    <property type="match status" value="1"/>
</dbReference>
<dbReference type="PANTHER" id="PTHR43194">
    <property type="entry name" value="HYDROLASE ALPHA/BETA FOLD FAMILY"/>
    <property type="match status" value="1"/>
</dbReference>
<dbReference type="Pfam" id="PF12697">
    <property type="entry name" value="Abhydrolase_6"/>
    <property type="match status" value="1"/>
</dbReference>
<proteinExistence type="predicted"/>
<accession>A0A165KHV5</accession>
<dbReference type="InterPro" id="IPR029058">
    <property type="entry name" value="AB_hydrolase_fold"/>
</dbReference>
<evidence type="ECO:0000313" key="3">
    <source>
        <dbReference type="Proteomes" id="UP000076727"/>
    </source>
</evidence>
<gene>
    <name evidence="2" type="ORF">DAEQUDRAFT_734146</name>
</gene>
<dbReference type="STRING" id="1314783.A0A165KHV5"/>
<dbReference type="InterPro" id="IPR000073">
    <property type="entry name" value="AB_hydrolase_1"/>
</dbReference>
<reference evidence="2 3" key="1">
    <citation type="journal article" date="2016" name="Mol. Biol. Evol.">
        <title>Comparative Genomics of Early-Diverging Mushroom-Forming Fungi Provides Insights into the Origins of Lignocellulose Decay Capabilities.</title>
        <authorList>
            <person name="Nagy L.G."/>
            <person name="Riley R."/>
            <person name="Tritt A."/>
            <person name="Adam C."/>
            <person name="Daum C."/>
            <person name="Floudas D."/>
            <person name="Sun H."/>
            <person name="Yadav J.S."/>
            <person name="Pangilinan J."/>
            <person name="Larsson K.H."/>
            <person name="Matsuura K."/>
            <person name="Barry K."/>
            <person name="Labutti K."/>
            <person name="Kuo R."/>
            <person name="Ohm R.A."/>
            <person name="Bhattacharya S.S."/>
            <person name="Shirouzu T."/>
            <person name="Yoshinaga Y."/>
            <person name="Martin F.M."/>
            <person name="Grigoriev I.V."/>
            <person name="Hibbett D.S."/>
        </authorList>
    </citation>
    <scope>NUCLEOTIDE SEQUENCE [LARGE SCALE GENOMIC DNA]</scope>
    <source>
        <strain evidence="2 3">L-15889</strain>
    </source>
</reference>